<reference evidence="1" key="1">
    <citation type="submission" date="2022-03" db="EMBL/GenBank/DDBJ databases">
        <authorList>
            <person name="Martin H S."/>
        </authorList>
    </citation>
    <scope>NUCLEOTIDE SEQUENCE</scope>
</reference>
<dbReference type="PANTHER" id="PTHR34105">
    <property type="entry name" value="PROLINE-, GLUTAMIC ACID- AND LEUCINE-RICH PROTEIN 1"/>
    <property type="match status" value="1"/>
</dbReference>
<dbReference type="PANTHER" id="PTHR34105:SF1">
    <property type="entry name" value="PROLINE-, GLUTAMIC ACID- AND LEUCINE-RICH PROTEIN 1"/>
    <property type="match status" value="1"/>
</dbReference>
<sequence>MSQILTKVRDVDPNNGDSVKEVLTSYFQNVVKHTEVNCNQWLQTLEDILNRFPRYCSSHRTTIETYLSHFVSGSNYYDVIYAAKCAHALQQVRWPQDRTATAKSAWRDQMELLCNAAHSLIDALFVESVDLYKGKGKKVHTQSNSNSPLTTALLRITATGGSIVKNKGILQNRIRNIFIFIQAMIVEMYPVAKPIRPQIILDVIVRALSVTSGKNHVSNDVAPVKIQALRTIDALIACLDANLIPFSPLVFRIVMQTLRWTTDNPSQDSRDIRKSAYSTLVNWLTTLHSHRFTTGNSSWEDELTSHIIGDTTPTKKTVQLTMSGQSLKNLSKKARRKLQNTMLKESTISAHMPGEKNKHIVEEENDTEVAMSALECAEVFLSVCGVFLKPTTHKVFQEHFVRECYSARIYSSDYLLSLLHVLEALRKTTPPTVPPPTQYCLHLYSTLTNNHSKEISKFCCQALLDIRLHLHCSPPSISFALETRPEKEKAIEKRKIISERNIAALEKLLGPDKVPRQSGNEIITVSDEPLYKKSRLDDEVDNISLSSASVCSVEIHDVIEENPKTPKELTNENKVNNETSPVNEQCNKNYNNEVKNTEVHVIEENDEDVEILELNITEDAEEIEKNTAKNVPIYEQKTQIPLNSVNDGVDDEERSLSMEVAYDYPNGGSGKVTVLEKLDDENLPSTNETDDVQITCGQVLLTSQEIEPENQPKETVKMTPDHEMKINGIIESNGDINEAKTQVAINTESKLCKIDGITVEDMLADFVDEVDDKKVAV</sequence>
<dbReference type="EMBL" id="OW152823">
    <property type="protein sequence ID" value="CAH2040003.1"/>
    <property type="molecule type" value="Genomic_DNA"/>
</dbReference>
<accession>A0ABN8HV08</accession>
<dbReference type="Proteomes" id="UP000837857">
    <property type="component" value="Chromosome 11"/>
</dbReference>
<evidence type="ECO:0000313" key="2">
    <source>
        <dbReference type="Proteomes" id="UP000837857"/>
    </source>
</evidence>
<feature type="non-terminal residue" evidence="1">
    <location>
        <position position="777"/>
    </location>
</feature>
<keyword evidence="2" id="KW-1185">Reference proteome</keyword>
<dbReference type="InterPro" id="IPR016024">
    <property type="entry name" value="ARM-type_fold"/>
</dbReference>
<name>A0ABN8HV08_9NEOP</name>
<evidence type="ECO:0000313" key="1">
    <source>
        <dbReference type="EMBL" id="CAH2040003.1"/>
    </source>
</evidence>
<proteinExistence type="predicted"/>
<dbReference type="SUPFAM" id="SSF48371">
    <property type="entry name" value="ARM repeat"/>
    <property type="match status" value="1"/>
</dbReference>
<gene>
    <name evidence="1" type="ORF">IPOD504_LOCUS2191</name>
</gene>
<evidence type="ECO:0008006" key="3">
    <source>
        <dbReference type="Google" id="ProtNLM"/>
    </source>
</evidence>
<protein>
    <recommendedName>
        <fullName evidence="3">Pre-rRNA-processing protein RIX1 N-terminal domain-containing protein</fullName>
    </recommendedName>
</protein>
<organism evidence="1 2">
    <name type="scientific">Iphiclides podalirius</name>
    <name type="common">scarce swallowtail</name>
    <dbReference type="NCBI Taxonomy" id="110791"/>
    <lineage>
        <taxon>Eukaryota</taxon>
        <taxon>Metazoa</taxon>
        <taxon>Ecdysozoa</taxon>
        <taxon>Arthropoda</taxon>
        <taxon>Hexapoda</taxon>
        <taxon>Insecta</taxon>
        <taxon>Pterygota</taxon>
        <taxon>Neoptera</taxon>
        <taxon>Endopterygota</taxon>
        <taxon>Lepidoptera</taxon>
        <taxon>Glossata</taxon>
        <taxon>Ditrysia</taxon>
        <taxon>Papilionoidea</taxon>
        <taxon>Papilionidae</taxon>
        <taxon>Papilioninae</taxon>
        <taxon>Iphiclides</taxon>
    </lineage>
</organism>